<reference evidence="10 11" key="1">
    <citation type="submission" date="2024-03" db="EMBL/GenBank/DDBJ databases">
        <title>Aquirufa genome sequencing.</title>
        <authorList>
            <person name="Pitt A."/>
            <person name="Hahn M.W."/>
        </authorList>
    </citation>
    <scope>NUCLEOTIDE SEQUENCE [LARGE SCALE GENOMIC DNA]</scope>
    <source>
        <strain evidence="10 11">OSTEICH-129V</strain>
    </source>
</reference>
<feature type="domain" description="Mechanosensitive ion channel MscS" evidence="8">
    <location>
        <begin position="192"/>
        <end position="257"/>
    </location>
</feature>
<keyword evidence="4 7" id="KW-0812">Transmembrane</keyword>
<evidence type="ECO:0000313" key="11">
    <source>
        <dbReference type="Proteomes" id="UP001598138"/>
    </source>
</evidence>
<organism evidence="10 11">
    <name type="scientific">Aquirufa avitistagni</name>
    <dbReference type="NCBI Taxonomy" id="3104728"/>
    <lineage>
        <taxon>Bacteria</taxon>
        <taxon>Pseudomonadati</taxon>
        <taxon>Bacteroidota</taxon>
        <taxon>Cytophagia</taxon>
        <taxon>Cytophagales</taxon>
        <taxon>Flectobacillaceae</taxon>
        <taxon>Aquirufa</taxon>
    </lineage>
</organism>
<feature type="transmembrane region" description="Helical" evidence="7">
    <location>
        <begin position="14"/>
        <end position="34"/>
    </location>
</feature>
<dbReference type="SUPFAM" id="SSF82861">
    <property type="entry name" value="Mechanosensitive channel protein MscS (YggB), transmembrane region"/>
    <property type="match status" value="1"/>
</dbReference>
<dbReference type="SUPFAM" id="SSF50182">
    <property type="entry name" value="Sm-like ribonucleoproteins"/>
    <property type="match status" value="1"/>
</dbReference>
<evidence type="ECO:0000256" key="4">
    <source>
        <dbReference type="ARBA" id="ARBA00022692"/>
    </source>
</evidence>
<evidence type="ECO:0000313" key="10">
    <source>
        <dbReference type="EMBL" id="MFD3393167.1"/>
    </source>
</evidence>
<feature type="transmembrane region" description="Helical" evidence="7">
    <location>
        <begin position="64"/>
        <end position="82"/>
    </location>
</feature>
<dbReference type="InterPro" id="IPR010920">
    <property type="entry name" value="LSM_dom_sf"/>
</dbReference>
<gene>
    <name evidence="10" type="ORF">U0R10_00905</name>
</gene>
<evidence type="ECO:0000256" key="6">
    <source>
        <dbReference type="ARBA" id="ARBA00023136"/>
    </source>
</evidence>
<dbReference type="PANTHER" id="PTHR30566">
    <property type="entry name" value="YNAI-RELATED MECHANOSENSITIVE ION CHANNEL"/>
    <property type="match status" value="1"/>
</dbReference>
<evidence type="ECO:0000256" key="5">
    <source>
        <dbReference type="ARBA" id="ARBA00022989"/>
    </source>
</evidence>
<accession>A0ABW6DBT5</accession>
<keyword evidence="11" id="KW-1185">Reference proteome</keyword>
<comment type="similarity">
    <text evidence="2">Belongs to the MscS (TC 1.A.23) family.</text>
</comment>
<evidence type="ECO:0000259" key="8">
    <source>
        <dbReference type="Pfam" id="PF00924"/>
    </source>
</evidence>
<dbReference type="PANTHER" id="PTHR30566:SF5">
    <property type="entry name" value="MECHANOSENSITIVE ION CHANNEL PROTEIN 1, MITOCHONDRIAL-RELATED"/>
    <property type="match status" value="1"/>
</dbReference>
<comment type="subcellular location">
    <subcellularLocation>
        <location evidence="1">Cell membrane</location>
        <topology evidence="1">Multi-pass membrane protein</topology>
    </subcellularLocation>
</comment>
<keyword evidence="5 7" id="KW-1133">Transmembrane helix</keyword>
<evidence type="ECO:0000259" key="9">
    <source>
        <dbReference type="Pfam" id="PF21082"/>
    </source>
</evidence>
<dbReference type="Pfam" id="PF21082">
    <property type="entry name" value="MS_channel_3rd"/>
    <property type="match status" value="1"/>
</dbReference>
<proteinExistence type="inferred from homology"/>
<dbReference type="InterPro" id="IPR011014">
    <property type="entry name" value="MscS_channel_TM-2"/>
</dbReference>
<feature type="transmembrane region" description="Helical" evidence="7">
    <location>
        <begin position="94"/>
        <end position="117"/>
    </location>
</feature>
<sequence>MDRLHEWVWLENSAFDLIAFFSVLILGILFRRFFSNSFSKIVYRFIPVESVSIQDCIQLLRKPFELLLFWVFLYLASQNLHIPQSWHIASIDNFGLLFVLQKVFETILIISITWVIIRLMKVGILVAQEKWQGVGEKAKQQFIPFLNDLSLVFIMTGATFVLLGRVFEVDVVALITGLGLGGLALALAARETLENLFASFTIFLDLPFVVGDSIQVGTISGDIEKIGFRSTRLRGVDGNLIVIPNRLLTSQSLENMTDREFRRAKYTLTCDLDTKTAQIESAIAAIEKTILEDTLCKKKAPKVVFEGFGLYALEISVTYFVQTKDFAKFQQVKQEINLRILQILEANQIKLASSVK</sequence>
<dbReference type="SUPFAM" id="SSF82689">
    <property type="entry name" value="Mechanosensitive channel protein MscS (YggB), C-terminal domain"/>
    <property type="match status" value="1"/>
</dbReference>
<dbReference type="Gene3D" id="3.30.70.100">
    <property type="match status" value="1"/>
</dbReference>
<dbReference type="EMBL" id="JBBKXZ010000001">
    <property type="protein sequence ID" value="MFD3393167.1"/>
    <property type="molecule type" value="Genomic_DNA"/>
</dbReference>
<comment type="caution">
    <text evidence="10">The sequence shown here is derived from an EMBL/GenBank/DDBJ whole genome shotgun (WGS) entry which is preliminary data.</text>
</comment>
<name>A0ABW6DBT5_9BACT</name>
<evidence type="ECO:0000256" key="1">
    <source>
        <dbReference type="ARBA" id="ARBA00004651"/>
    </source>
</evidence>
<dbReference type="Proteomes" id="UP001598138">
    <property type="component" value="Unassembled WGS sequence"/>
</dbReference>
<feature type="domain" description="Mechanosensitive ion channel MscS C-terminal" evidence="9">
    <location>
        <begin position="267"/>
        <end position="350"/>
    </location>
</feature>
<feature type="transmembrane region" description="Helical" evidence="7">
    <location>
        <begin position="171"/>
        <end position="189"/>
    </location>
</feature>
<keyword evidence="6 7" id="KW-0472">Membrane</keyword>
<dbReference type="RefSeq" id="WP_377981795.1">
    <property type="nucleotide sequence ID" value="NZ_JBBKXZ010000001.1"/>
</dbReference>
<dbReference type="InterPro" id="IPR006685">
    <property type="entry name" value="MscS_channel_2nd"/>
</dbReference>
<evidence type="ECO:0000256" key="2">
    <source>
        <dbReference type="ARBA" id="ARBA00008017"/>
    </source>
</evidence>
<evidence type="ECO:0000256" key="3">
    <source>
        <dbReference type="ARBA" id="ARBA00022475"/>
    </source>
</evidence>
<evidence type="ECO:0000256" key="7">
    <source>
        <dbReference type="SAM" id="Phobius"/>
    </source>
</evidence>
<dbReference type="Pfam" id="PF00924">
    <property type="entry name" value="MS_channel_2nd"/>
    <property type="match status" value="1"/>
</dbReference>
<keyword evidence="3" id="KW-1003">Cell membrane</keyword>
<feature type="transmembrane region" description="Helical" evidence="7">
    <location>
        <begin position="145"/>
        <end position="165"/>
    </location>
</feature>
<dbReference type="InterPro" id="IPR023408">
    <property type="entry name" value="MscS_beta-dom_sf"/>
</dbReference>
<dbReference type="Gene3D" id="2.30.30.60">
    <property type="match status" value="1"/>
</dbReference>
<dbReference type="Gene3D" id="1.10.287.1260">
    <property type="match status" value="1"/>
</dbReference>
<dbReference type="InterPro" id="IPR011066">
    <property type="entry name" value="MscS_channel_C_sf"/>
</dbReference>
<protein>
    <submittedName>
        <fullName evidence="10">Mechanosensitive ion channel domain-containing protein</fullName>
    </submittedName>
</protein>
<dbReference type="InterPro" id="IPR049278">
    <property type="entry name" value="MS_channel_C"/>
</dbReference>